<dbReference type="Proteomes" id="UP000255233">
    <property type="component" value="Unassembled WGS sequence"/>
</dbReference>
<protein>
    <submittedName>
        <fullName evidence="2">Clostripain family</fullName>
    </submittedName>
</protein>
<dbReference type="RefSeq" id="WP_027290251.1">
    <property type="nucleotide sequence ID" value="NZ_UGVL01000001.1"/>
</dbReference>
<organism evidence="2 3">
    <name type="scientific">Rikenella microfusus</name>
    <dbReference type="NCBI Taxonomy" id="28139"/>
    <lineage>
        <taxon>Bacteria</taxon>
        <taxon>Pseudomonadati</taxon>
        <taxon>Bacteroidota</taxon>
        <taxon>Bacteroidia</taxon>
        <taxon>Bacteroidales</taxon>
        <taxon>Rikenellaceae</taxon>
        <taxon>Rikenella</taxon>
    </lineage>
</organism>
<dbReference type="Gene3D" id="3.40.50.11970">
    <property type="match status" value="1"/>
</dbReference>
<dbReference type="STRING" id="880526.GCA_000427365_00379"/>
<dbReference type="Pfam" id="PF03415">
    <property type="entry name" value="Peptidase_C11"/>
    <property type="match status" value="2"/>
</dbReference>
<reference evidence="2 3" key="1">
    <citation type="submission" date="2018-06" db="EMBL/GenBank/DDBJ databases">
        <authorList>
            <consortium name="Pathogen Informatics"/>
            <person name="Doyle S."/>
        </authorList>
    </citation>
    <scope>NUCLEOTIDE SEQUENCE [LARGE SCALE GENOMIC DNA]</scope>
    <source>
        <strain evidence="2 3">NCTC11190</strain>
    </source>
</reference>
<evidence type="ECO:0000256" key="1">
    <source>
        <dbReference type="SAM" id="SignalP"/>
    </source>
</evidence>
<keyword evidence="3" id="KW-1185">Reference proteome</keyword>
<evidence type="ECO:0000313" key="2">
    <source>
        <dbReference type="EMBL" id="SUE33856.1"/>
    </source>
</evidence>
<keyword evidence="1" id="KW-0732">Signal</keyword>
<dbReference type="PANTHER" id="PTHR37835">
    <property type="entry name" value="ALPHA-CLOSTRIPAIN"/>
    <property type="match status" value="1"/>
</dbReference>
<dbReference type="PROSITE" id="PS51257">
    <property type="entry name" value="PROKAR_LIPOPROTEIN"/>
    <property type="match status" value="1"/>
</dbReference>
<dbReference type="OrthoDB" id="5507507at2"/>
<sequence length="435" mass="46862">MKKRIAIFFSLAALAAAFTACEKKKGPEVPLPGKNRTVIEYMVADNNLYSYAEGDINEMEAAWSEGYDGRLVVFLYPPAAASGYASGGTDYDERPRLLLISRDDDQTTISSRVLKTYDRESDPTDPAVMGRVVEDAMKLAPAESYALVFWSHGSGWLPKGAGQPLKSALPPADDPLWAGSKLAGMASSGGAAVSDEGTTAYSFGQSGSHGNNEMEIDELARALPAGTVFDFILFDACHMASIELAWELKDHTDYLIASAAETLADGFPYARMMEAMFAPRTDAEAIGREFYEYYDARSGAYRSATVGVVRSDKLPSLAGAVKALCDAGLPAAGISYAGQQYGRRSVKFHDTFYDLEDFVVRTWGEDDPLVASFRAALAGAVVYAAATPVLFNELRVNTHCGVSCYLPRNSTPVSLEAYRSRFGWSAASGMGTLVP</sequence>
<accession>A0A379MQV9</accession>
<dbReference type="EMBL" id="UGVL01000001">
    <property type="protein sequence ID" value="SUE33856.1"/>
    <property type="molecule type" value="Genomic_DNA"/>
</dbReference>
<proteinExistence type="predicted"/>
<feature type="signal peptide" evidence="1">
    <location>
        <begin position="1"/>
        <end position="20"/>
    </location>
</feature>
<dbReference type="AlphaFoldDB" id="A0A379MQV9"/>
<feature type="chain" id="PRO_5016863503" evidence="1">
    <location>
        <begin position="21"/>
        <end position="435"/>
    </location>
</feature>
<gene>
    <name evidence="2" type="ORF">NCTC11190_01068</name>
</gene>
<name>A0A379MQV9_9BACT</name>
<evidence type="ECO:0000313" key="3">
    <source>
        <dbReference type="Proteomes" id="UP000255233"/>
    </source>
</evidence>
<dbReference type="PANTHER" id="PTHR37835:SF1">
    <property type="entry name" value="ALPHA-CLOSTRIPAIN"/>
    <property type="match status" value="1"/>
</dbReference>
<dbReference type="InterPro" id="IPR005077">
    <property type="entry name" value="Peptidase_C11"/>
</dbReference>